<feature type="transmembrane region" description="Helical" evidence="7">
    <location>
        <begin position="150"/>
        <end position="169"/>
    </location>
</feature>
<dbReference type="AlphaFoldDB" id="A0A5N6S1A9"/>
<gene>
    <name evidence="9" type="ORF">DDE84_06245</name>
</gene>
<evidence type="ECO:0000313" key="10">
    <source>
        <dbReference type="Proteomes" id="UP000325415"/>
    </source>
</evidence>
<organism evidence="9 10">
    <name type="scientific">Bifidobacterium tibiigranuli</name>
    <dbReference type="NCBI Taxonomy" id="2172043"/>
    <lineage>
        <taxon>Bacteria</taxon>
        <taxon>Bacillati</taxon>
        <taxon>Actinomycetota</taxon>
        <taxon>Actinomycetes</taxon>
        <taxon>Bifidobacteriales</taxon>
        <taxon>Bifidobacteriaceae</taxon>
        <taxon>Bifidobacterium</taxon>
    </lineage>
</organism>
<dbReference type="Proteomes" id="UP000325415">
    <property type="component" value="Unassembled WGS sequence"/>
</dbReference>
<feature type="transmembrane region" description="Helical" evidence="7">
    <location>
        <begin position="125"/>
        <end position="144"/>
    </location>
</feature>
<evidence type="ECO:0000259" key="8">
    <source>
        <dbReference type="Pfam" id="PF00892"/>
    </source>
</evidence>
<dbReference type="Pfam" id="PF00892">
    <property type="entry name" value="EamA"/>
    <property type="match status" value="2"/>
</dbReference>
<evidence type="ECO:0000256" key="7">
    <source>
        <dbReference type="SAM" id="Phobius"/>
    </source>
</evidence>
<accession>A0A5N6S1A9</accession>
<feature type="transmembrane region" description="Helical" evidence="7">
    <location>
        <begin position="243"/>
        <end position="263"/>
    </location>
</feature>
<evidence type="ECO:0000256" key="1">
    <source>
        <dbReference type="ARBA" id="ARBA00004651"/>
    </source>
</evidence>
<evidence type="ECO:0000313" key="9">
    <source>
        <dbReference type="EMBL" id="KAE8128477.1"/>
    </source>
</evidence>
<feature type="domain" description="EamA" evidence="8">
    <location>
        <begin position="150"/>
        <end position="285"/>
    </location>
</feature>
<dbReference type="PANTHER" id="PTHR32322">
    <property type="entry name" value="INNER MEMBRANE TRANSPORTER"/>
    <property type="match status" value="1"/>
</dbReference>
<evidence type="ECO:0000256" key="5">
    <source>
        <dbReference type="ARBA" id="ARBA00022989"/>
    </source>
</evidence>
<proteinExistence type="inferred from homology"/>
<keyword evidence="4 7" id="KW-0812">Transmembrane</keyword>
<protein>
    <submittedName>
        <fullName evidence="9">DMT family transporter</fullName>
    </submittedName>
</protein>
<keyword evidence="3" id="KW-1003">Cell membrane</keyword>
<sequence>MSSTDKERALLVLVTVVWGVNFVSARFGLESMTPWGFRAVTFGAGALILVALASILHISLRLPRRIDYLHLLVAGTFSIALFGVLTAVSLLHTSVGQTSIVVYTMPIWVALLSSVFLGERLGARRWAAVGIGIVGLAVLMLPVIEQGFSLGAFAALGSALSWAVGTVYLKWACVAAKPLAITAWQLLAGTAISILALGLTGWHILVAPMTPASWGGVIYNTLAGTVLAYLIWFQVVQRLPASIAGLGTLLVPVFSMIAGVVLVRERPGFFDLAGFAAILVASVLALGGESNSKEE</sequence>
<feature type="domain" description="EamA" evidence="8">
    <location>
        <begin position="10"/>
        <end position="140"/>
    </location>
</feature>
<evidence type="ECO:0000256" key="2">
    <source>
        <dbReference type="ARBA" id="ARBA00007362"/>
    </source>
</evidence>
<dbReference type="InterPro" id="IPR000620">
    <property type="entry name" value="EamA_dom"/>
</dbReference>
<comment type="subcellular location">
    <subcellularLocation>
        <location evidence="1">Cell membrane</location>
        <topology evidence="1">Multi-pass membrane protein</topology>
    </subcellularLocation>
</comment>
<dbReference type="PANTHER" id="PTHR32322:SF18">
    <property type="entry name" value="S-ADENOSYLMETHIONINE_S-ADENOSYLHOMOCYSTEINE TRANSPORTER"/>
    <property type="match status" value="1"/>
</dbReference>
<feature type="transmembrane region" description="Helical" evidence="7">
    <location>
        <begin position="68"/>
        <end position="88"/>
    </location>
</feature>
<name>A0A5N6S1A9_9BIFI</name>
<dbReference type="EMBL" id="QDAG01000005">
    <property type="protein sequence ID" value="KAE8128477.1"/>
    <property type="molecule type" value="Genomic_DNA"/>
</dbReference>
<dbReference type="GO" id="GO:0005886">
    <property type="term" value="C:plasma membrane"/>
    <property type="evidence" value="ECO:0007669"/>
    <property type="project" value="UniProtKB-SubCell"/>
</dbReference>
<feature type="transmembrane region" description="Helical" evidence="7">
    <location>
        <begin position="217"/>
        <end position="236"/>
    </location>
</feature>
<keyword evidence="6 7" id="KW-0472">Membrane</keyword>
<dbReference type="GeneID" id="78127281"/>
<dbReference type="SUPFAM" id="SSF103481">
    <property type="entry name" value="Multidrug resistance efflux transporter EmrE"/>
    <property type="match status" value="2"/>
</dbReference>
<dbReference type="RefSeq" id="WP_152580829.1">
    <property type="nucleotide sequence ID" value="NZ_QDAG01000005.1"/>
</dbReference>
<comment type="similarity">
    <text evidence="2">Belongs to the EamA transporter family.</text>
</comment>
<feature type="transmembrane region" description="Helical" evidence="7">
    <location>
        <begin position="269"/>
        <end position="287"/>
    </location>
</feature>
<evidence type="ECO:0000256" key="4">
    <source>
        <dbReference type="ARBA" id="ARBA00022692"/>
    </source>
</evidence>
<evidence type="ECO:0000256" key="6">
    <source>
        <dbReference type="ARBA" id="ARBA00023136"/>
    </source>
</evidence>
<dbReference type="InterPro" id="IPR050638">
    <property type="entry name" value="AA-Vitamin_Transporters"/>
</dbReference>
<feature type="transmembrane region" description="Helical" evidence="7">
    <location>
        <begin position="35"/>
        <end position="56"/>
    </location>
</feature>
<dbReference type="InterPro" id="IPR037185">
    <property type="entry name" value="EmrE-like"/>
</dbReference>
<feature type="transmembrane region" description="Helical" evidence="7">
    <location>
        <begin position="100"/>
        <end position="118"/>
    </location>
</feature>
<dbReference type="OrthoDB" id="5430053at2"/>
<feature type="transmembrane region" description="Helical" evidence="7">
    <location>
        <begin position="181"/>
        <end position="205"/>
    </location>
</feature>
<keyword evidence="5 7" id="KW-1133">Transmembrane helix</keyword>
<comment type="caution">
    <text evidence="9">The sequence shown here is derived from an EMBL/GenBank/DDBJ whole genome shotgun (WGS) entry which is preliminary data.</text>
</comment>
<reference evidence="9 10" key="1">
    <citation type="submission" date="2018-04" db="EMBL/GenBank/DDBJ databases">
        <authorList>
            <person name="Eckel V.P."/>
            <person name="Vogel R.F."/>
        </authorList>
    </citation>
    <scope>NUCLEOTIDE SEQUENCE [LARGE SCALE GENOMIC DNA]</scope>
    <source>
        <strain evidence="10">TMW 2.1764</strain>
    </source>
</reference>
<evidence type="ECO:0000256" key="3">
    <source>
        <dbReference type="ARBA" id="ARBA00022475"/>
    </source>
</evidence>
<keyword evidence="10" id="KW-1185">Reference proteome</keyword>